<feature type="domain" description="OVATE" evidence="7">
    <location>
        <begin position="137"/>
        <end position="198"/>
    </location>
</feature>
<organism evidence="8">
    <name type="scientific">Oryza meridionalis</name>
    <dbReference type="NCBI Taxonomy" id="40149"/>
    <lineage>
        <taxon>Eukaryota</taxon>
        <taxon>Viridiplantae</taxon>
        <taxon>Streptophyta</taxon>
        <taxon>Embryophyta</taxon>
        <taxon>Tracheophyta</taxon>
        <taxon>Spermatophyta</taxon>
        <taxon>Magnoliopsida</taxon>
        <taxon>Liliopsida</taxon>
        <taxon>Poales</taxon>
        <taxon>Poaceae</taxon>
        <taxon>BOP clade</taxon>
        <taxon>Oryzoideae</taxon>
        <taxon>Oryzeae</taxon>
        <taxon>Oryzinae</taxon>
        <taxon>Oryza</taxon>
    </lineage>
</organism>
<evidence type="ECO:0000256" key="6">
    <source>
        <dbReference type="SAM" id="MobiDB-lite"/>
    </source>
</evidence>
<evidence type="ECO:0000256" key="2">
    <source>
        <dbReference type="ARBA" id="ARBA00022491"/>
    </source>
</evidence>
<evidence type="ECO:0000256" key="5">
    <source>
        <dbReference type="ARBA" id="ARBA00023242"/>
    </source>
</evidence>
<evidence type="ECO:0000256" key="1">
    <source>
        <dbReference type="ARBA" id="ARBA00004123"/>
    </source>
</evidence>
<dbReference type="PROSITE" id="PS51754">
    <property type="entry name" value="OVATE"/>
    <property type="match status" value="1"/>
</dbReference>
<evidence type="ECO:0000313" key="9">
    <source>
        <dbReference type="Proteomes" id="UP000008021"/>
    </source>
</evidence>
<evidence type="ECO:0000313" key="8">
    <source>
        <dbReference type="EnsemblPlants" id="OMERI03G32110.1"/>
    </source>
</evidence>
<dbReference type="AlphaFoldDB" id="A0A0E0D764"/>
<dbReference type="InterPro" id="IPR006458">
    <property type="entry name" value="Ovate_C"/>
</dbReference>
<dbReference type="HOGENOM" id="CLU_080280_2_0_1"/>
<keyword evidence="2" id="KW-0678">Repressor</keyword>
<proteinExistence type="predicted"/>
<protein>
    <recommendedName>
        <fullName evidence="7">OVATE domain-containing protein</fullName>
    </recommendedName>
</protein>
<reference evidence="8" key="1">
    <citation type="submission" date="2015-04" db="UniProtKB">
        <authorList>
            <consortium name="EnsemblPlants"/>
        </authorList>
    </citation>
    <scope>IDENTIFICATION</scope>
</reference>
<evidence type="ECO:0000259" key="7">
    <source>
        <dbReference type="PROSITE" id="PS51754"/>
    </source>
</evidence>
<evidence type="ECO:0000256" key="3">
    <source>
        <dbReference type="ARBA" id="ARBA00023015"/>
    </source>
</evidence>
<dbReference type="STRING" id="40149.A0A0E0D764"/>
<dbReference type="PANTHER" id="PTHR34042">
    <property type="entry name" value="TRANSCRIPTION REPRESSOR OFP17"/>
    <property type="match status" value="1"/>
</dbReference>
<dbReference type="GO" id="GO:0005634">
    <property type="term" value="C:nucleus"/>
    <property type="evidence" value="ECO:0007669"/>
    <property type="project" value="UniProtKB-SubCell"/>
</dbReference>
<accession>A0A0E0D764</accession>
<dbReference type="Gramene" id="OMERI03G32110.1">
    <property type="protein sequence ID" value="OMERI03G32110.1"/>
    <property type="gene ID" value="OMERI03G32110"/>
</dbReference>
<reference evidence="8" key="2">
    <citation type="submission" date="2018-05" db="EMBL/GenBank/DDBJ databases">
        <title>OmerRS3 (Oryza meridionalis Reference Sequence Version 3).</title>
        <authorList>
            <person name="Zhang J."/>
            <person name="Kudrna D."/>
            <person name="Lee S."/>
            <person name="Talag J."/>
            <person name="Welchert J."/>
            <person name="Wing R.A."/>
        </authorList>
    </citation>
    <scope>NUCLEOTIDE SEQUENCE [LARGE SCALE GENOMIC DNA]</scope>
    <source>
        <strain evidence="8">cv. OR44</strain>
    </source>
</reference>
<keyword evidence="9" id="KW-1185">Reference proteome</keyword>
<dbReference type="eggNOG" id="ENOG502RZCU">
    <property type="taxonomic scope" value="Eukaryota"/>
</dbReference>
<dbReference type="EnsemblPlants" id="OMERI03G32110.1">
    <property type="protein sequence ID" value="OMERI03G32110.1"/>
    <property type="gene ID" value="OMERI03G32110"/>
</dbReference>
<dbReference type="InterPro" id="IPR044686">
    <property type="entry name" value="OFP17"/>
</dbReference>
<keyword evidence="4" id="KW-0804">Transcription</keyword>
<dbReference type="Proteomes" id="UP000008021">
    <property type="component" value="Chromosome 3"/>
</dbReference>
<dbReference type="GO" id="GO:0045892">
    <property type="term" value="P:negative regulation of DNA-templated transcription"/>
    <property type="evidence" value="ECO:0007669"/>
    <property type="project" value="InterPro"/>
</dbReference>
<evidence type="ECO:0000256" key="4">
    <source>
        <dbReference type="ARBA" id="ARBA00023163"/>
    </source>
</evidence>
<sequence>MPSSSCCLQCNPCGGMLALFKRRPRALLRRAVGKMNSSRRRRRRAAGSFSSVRAVFWPLMSMRSDADRNDVSAADRPPASSTDDDSGGGGLRAPSPSLDTPASSTTAARVLALQAQLGEAAALAAAAKPSSGGGDKNDGDGVEEACRSFEKHLMEMLVEERKVRDLMDVEELLCCWEKLRSPVFVQLVGRFYGELCMDLFSGRDTDVSSDSEDLSL</sequence>
<feature type="region of interest" description="Disordered" evidence="6">
    <location>
        <begin position="67"/>
        <end position="105"/>
    </location>
</feature>
<keyword evidence="5" id="KW-0539">Nucleus</keyword>
<dbReference type="PANTHER" id="PTHR34042:SF7">
    <property type="entry name" value="OS07G0679100 PROTEIN"/>
    <property type="match status" value="1"/>
</dbReference>
<comment type="subcellular location">
    <subcellularLocation>
        <location evidence="1">Nucleus</location>
    </subcellularLocation>
</comment>
<name>A0A0E0D764_9ORYZ</name>
<keyword evidence="3" id="KW-0805">Transcription regulation</keyword>